<organism evidence="4 5">
    <name type="scientific">Triangularia setosa</name>
    <dbReference type="NCBI Taxonomy" id="2587417"/>
    <lineage>
        <taxon>Eukaryota</taxon>
        <taxon>Fungi</taxon>
        <taxon>Dikarya</taxon>
        <taxon>Ascomycota</taxon>
        <taxon>Pezizomycotina</taxon>
        <taxon>Sordariomycetes</taxon>
        <taxon>Sordariomycetidae</taxon>
        <taxon>Sordariales</taxon>
        <taxon>Podosporaceae</taxon>
        <taxon>Triangularia</taxon>
    </lineage>
</organism>
<reference evidence="4" key="2">
    <citation type="submission" date="2023-05" db="EMBL/GenBank/DDBJ databases">
        <authorList>
            <consortium name="Lawrence Berkeley National Laboratory"/>
            <person name="Steindorff A."/>
            <person name="Hensen N."/>
            <person name="Bonometti L."/>
            <person name="Westerberg I."/>
            <person name="Brannstrom I.O."/>
            <person name="Guillou S."/>
            <person name="Cros-Aarteil S."/>
            <person name="Calhoun S."/>
            <person name="Haridas S."/>
            <person name="Kuo A."/>
            <person name="Mondo S."/>
            <person name="Pangilinan J."/>
            <person name="Riley R."/>
            <person name="Labutti K."/>
            <person name="Andreopoulos B."/>
            <person name="Lipzen A."/>
            <person name="Chen C."/>
            <person name="Yanf M."/>
            <person name="Daum C."/>
            <person name="Ng V."/>
            <person name="Clum A."/>
            <person name="Ohm R."/>
            <person name="Martin F."/>
            <person name="Silar P."/>
            <person name="Natvig D."/>
            <person name="Lalanne C."/>
            <person name="Gautier V."/>
            <person name="Ament-Velasquez S.L."/>
            <person name="Kruys A."/>
            <person name="Hutchinson M.I."/>
            <person name="Powell A.J."/>
            <person name="Barry K."/>
            <person name="Miller A.N."/>
            <person name="Grigoriev I.V."/>
            <person name="Debuchy R."/>
            <person name="Gladieux P."/>
            <person name="Thoren M.H."/>
            <person name="Johannesson H."/>
        </authorList>
    </citation>
    <scope>NUCLEOTIDE SEQUENCE</scope>
    <source>
        <strain evidence="4">CBS 892.96</strain>
    </source>
</reference>
<accession>A0AAN6VWR9</accession>
<keyword evidence="5" id="KW-1185">Reference proteome</keyword>
<keyword evidence="1" id="KW-0147">Chitin-binding</keyword>
<reference evidence="4" key="1">
    <citation type="journal article" date="2023" name="Mol. Phylogenet. Evol.">
        <title>Genome-scale phylogeny and comparative genomics of the fungal order Sordariales.</title>
        <authorList>
            <person name="Hensen N."/>
            <person name="Bonometti L."/>
            <person name="Westerberg I."/>
            <person name="Brannstrom I.O."/>
            <person name="Guillou S."/>
            <person name="Cros-Aarteil S."/>
            <person name="Calhoun S."/>
            <person name="Haridas S."/>
            <person name="Kuo A."/>
            <person name="Mondo S."/>
            <person name="Pangilinan J."/>
            <person name="Riley R."/>
            <person name="LaButti K."/>
            <person name="Andreopoulos B."/>
            <person name="Lipzen A."/>
            <person name="Chen C."/>
            <person name="Yan M."/>
            <person name="Daum C."/>
            <person name="Ng V."/>
            <person name="Clum A."/>
            <person name="Steindorff A."/>
            <person name="Ohm R.A."/>
            <person name="Martin F."/>
            <person name="Silar P."/>
            <person name="Natvig D.O."/>
            <person name="Lalanne C."/>
            <person name="Gautier V."/>
            <person name="Ament-Velasquez S.L."/>
            <person name="Kruys A."/>
            <person name="Hutchinson M.I."/>
            <person name="Powell A.J."/>
            <person name="Barry K."/>
            <person name="Miller A.N."/>
            <person name="Grigoriev I.V."/>
            <person name="Debuchy R."/>
            <person name="Gladieux P."/>
            <person name="Hiltunen Thoren M."/>
            <person name="Johannesson H."/>
        </authorList>
    </citation>
    <scope>NUCLEOTIDE SEQUENCE</scope>
    <source>
        <strain evidence="4">CBS 892.96</strain>
    </source>
</reference>
<gene>
    <name evidence="4" type="ORF">QBC36DRAFT_340364</name>
</gene>
<feature type="region of interest" description="Disordered" evidence="3">
    <location>
        <begin position="151"/>
        <end position="170"/>
    </location>
</feature>
<dbReference type="AlphaFoldDB" id="A0AAN6VWR9"/>
<sequence>MAEVKDMPTIIRACTADYDTSESMRVAFVPNSTKASLCTTTNKVLEGVSISMHRPGKDGESSPSHLLSAGRQVKSYLSSQKPSCASNAMAFGYSQTSVIGVFAGAEVHQHDVISDLLRRFLEYVQNESVSGTTVVQLCGTKDRGARLQHWHCRQQRQESRFGPGGGKDMG</sequence>
<evidence type="ECO:0000256" key="2">
    <source>
        <dbReference type="ARBA" id="ARBA00023026"/>
    </source>
</evidence>
<dbReference type="InterPro" id="IPR053214">
    <property type="entry name" value="LysM12-like"/>
</dbReference>
<name>A0AAN6VWR9_9PEZI</name>
<evidence type="ECO:0000313" key="5">
    <source>
        <dbReference type="Proteomes" id="UP001302321"/>
    </source>
</evidence>
<evidence type="ECO:0000256" key="1">
    <source>
        <dbReference type="ARBA" id="ARBA00022669"/>
    </source>
</evidence>
<proteinExistence type="predicted"/>
<dbReference type="PANTHER" id="PTHR47700:SF2">
    <property type="entry name" value="CHITINASE"/>
    <property type="match status" value="1"/>
</dbReference>
<evidence type="ECO:0000313" key="4">
    <source>
        <dbReference type="EMBL" id="KAK4171229.1"/>
    </source>
</evidence>
<dbReference type="GO" id="GO:0008061">
    <property type="term" value="F:chitin binding"/>
    <property type="evidence" value="ECO:0007669"/>
    <property type="project" value="UniProtKB-KW"/>
</dbReference>
<protein>
    <submittedName>
        <fullName evidence="4">Uncharacterized protein</fullName>
    </submittedName>
</protein>
<evidence type="ECO:0000256" key="3">
    <source>
        <dbReference type="SAM" id="MobiDB-lite"/>
    </source>
</evidence>
<dbReference type="EMBL" id="MU866607">
    <property type="protein sequence ID" value="KAK4171229.1"/>
    <property type="molecule type" value="Genomic_DNA"/>
</dbReference>
<comment type="caution">
    <text evidence="4">The sequence shown here is derived from an EMBL/GenBank/DDBJ whole genome shotgun (WGS) entry which is preliminary data.</text>
</comment>
<dbReference type="Proteomes" id="UP001302321">
    <property type="component" value="Unassembled WGS sequence"/>
</dbReference>
<dbReference type="PANTHER" id="PTHR47700">
    <property type="entry name" value="V CHITINASE, PUTATIVE (AFU_ORTHOLOGUE AFUA_6G13720)-RELATED"/>
    <property type="match status" value="1"/>
</dbReference>
<keyword evidence="2" id="KW-0843">Virulence</keyword>